<reference evidence="1" key="1">
    <citation type="submission" date="2021-06" db="EMBL/GenBank/DDBJ databases">
        <authorList>
            <person name="Kallberg Y."/>
            <person name="Tangrot J."/>
            <person name="Rosling A."/>
        </authorList>
    </citation>
    <scope>NUCLEOTIDE SEQUENCE</scope>
    <source>
        <strain evidence="1">28 12/20/2015</strain>
    </source>
</reference>
<evidence type="ECO:0000313" key="1">
    <source>
        <dbReference type="EMBL" id="CAG8553819.1"/>
    </source>
</evidence>
<feature type="non-terminal residue" evidence="1">
    <location>
        <position position="1055"/>
    </location>
</feature>
<proteinExistence type="predicted"/>
<organism evidence="1 2">
    <name type="scientific">Cetraspora pellucida</name>
    <dbReference type="NCBI Taxonomy" id="1433469"/>
    <lineage>
        <taxon>Eukaryota</taxon>
        <taxon>Fungi</taxon>
        <taxon>Fungi incertae sedis</taxon>
        <taxon>Mucoromycota</taxon>
        <taxon>Glomeromycotina</taxon>
        <taxon>Glomeromycetes</taxon>
        <taxon>Diversisporales</taxon>
        <taxon>Gigasporaceae</taxon>
        <taxon>Cetraspora</taxon>
    </lineage>
</organism>
<dbReference type="EMBL" id="CAJVPW010005357">
    <property type="protein sequence ID" value="CAG8553819.1"/>
    <property type="molecule type" value="Genomic_DNA"/>
</dbReference>
<keyword evidence="2" id="KW-1185">Reference proteome</keyword>
<name>A0ACA9LXV9_9GLOM</name>
<accession>A0ACA9LXV9</accession>
<comment type="caution">
    <text evidence="1">The sequence shown here is derived from an EMBL/GenBank/DDBJ whole genome shotgun (WGS) entry which is preliminary data.</text>
</comment>
<sequence length="1055" mass="119981">MKQKFSALDVRAMVSDLKEKIVGLRLQNVYDINPKTYLFKFSKPDKKELVLIESGNRIHTTQFSRDKSITPSPFCIKLRKHIRTRRLTDVRQLGVDRIIDFEFAGIGEGITYHIIAEFYASGNIIFTDHEYTILSLLRVVQPKENEKISVGQIYNINAVSRVGDPVTRFRLRDELTNQTSKDSLKKVLNAKLSYGQSLTEHAIRLANLDPNMKVGTVDKSEDSSHLSSLEAGFAEGYIIMLKHSQNNGEVEDDVTTYDEFHPFLFEQHKSKPYKEFDSFDLAVDEYHSSMESQKLLLKQRSQEKAALKKLEAIKKEQYSRVENLQSTQEINMRKARLIESNIDIVDQAIVVIRNAIASSMDWKDLENLVIEEKKKGNPIAAVIAGLKLEINQITLLLKEPKEIDETFYDSSDEESEKERDHLQETVQDKVDVDIYLSAYANARKFYDVKKQSMIKQAKTLAVADKAFKSAEQKIKQDLKETKTTASINKIRKPFWFEKFLWFVTSENYLVIAGRDMQQNELLVKRYLRKGDLYVHADMHGAATVVIKNPNDGQAVPPSTLFQAGIMSVCQSKAWEAKIVTSAYWVHADQVSKTAPTGEYLTTGSFMIRGKKNFLPPVQLVYGLGLFFKMDEQSIANHLHERRPLRAEEESNEIEKSVNEDNNMKELYPDDNSIDNESEDVAETIKTEGIEETKLNESEDENYYNEEETQEQALNQQLDLSENLQSSMKLDIPAWDKYNLDEYGEDKGAEEDINQGNSDKSKKKYISTKERKMLKKQKQTASGDKDSKTFVPSASDSPGDLVPQKESYVSGKGKQTKPVQTPRGKKGKLKKLKDKYADQDEDERSLRMELLGSSKTPQAKGKKGKKETQNQKGSKQTTSNLKENSIDLNKSQNDTQEDPTSQNQEVELEEFDEDLVSGIKNEEAEEIRQLLKEENITLLEADAMENLTVLDTLTGIPLPDDNLLFAVPVCAPYTALQKFKYKVKLTPGSMKKGKACKTATTFFLSDPAMTPREKELVKSIPDMEMISVMLGKSKVSAPNIEQSKKAAKRRKATNKE</sequence>
<protein>
    <submittedName>
        <fullName evidence="1">10363_t:CDS:1</fullName>
    </submittedName>
</protein>
<dbReference type="Proteomes" id="UP000789366">
    <property type="component" value="Unassembled WGS sequence"/>
</dbReference>
<gene>
    <name evidence="1" type="ORF">SPELUC_LOCUS5317</name>
</gene>
<evidence type="ECO:0000313" key="2">
    <source>
        <dbReference type="Proteomes" id="UP000789366"/>
    </source>
</evidence>